<evidence type="ECO:0000313" key="11">
    <source>
        <dbReference type="EMBL" id="KAF2216917.1"/>
    </source>
</evidence>
<feature type="domain" description="PRMT5 arginine-N-methyltransferase" evidence="8">
    <location>
        <begin position="360"/>
        <end position="535"/>
    </location>
</feature>
<keyword evidence="3 4" id="KW-0949">S-adenosyl-L-methionine</keyword>
<dbReference type="PROSITE" id="PS51678">
    <property type="entry name" value="SAM_MT_PRMT"/>
    <property type="match status" value="1"/>
</dbReference>
<keyword evidence="12" id="KW-1185">Reference proteome</keyword>
<dbReference type="Pfam" id="PF17286">
    <property type="entry name" value="PRMT5_C"/>
    <property type="match status" value="1"/>
</dbReference>
<dbReference type="PANTHER" id="PTHR10738:SF0">
    <property type="entry name" value="PROTEIN ARGININE N-METHYLTRANSFERASE 5"/>
    <property type="match status" value="1"/>
</dbReference>
<dbReference type="PIRSF" id="PIRSF015894">
    <property type="entry name" value="Skb1_MeTrfase"/>
    <property type="match status" value="1"/>
</dbReference>
<feature type="binding site" evidence="6">
    <location>
        <position position="454"/>
    </location>
    <ligand>
        <name>S-adenosyl-L-methionine</name>
        <dbReference type="ChEBI" id="CHEBI:59789"/>
    </ligand>
</feature>
<dbReference type="InterPro" id="IPR007857">
    <property type="entry name" value="Arg_MeTrfase_PRMT5"/>
</dbReference>
<dbReference type="Gene3D" id="3.20.20.150">
    <property type="entry name" value="Divalent-metal-dependent TIM barrel enzymes"/>
    <property type="match status" value="1"/>
</dbReference>
<feature type="domain" description="PRMT5 TIM barrel" evidence="9">
    <location>
        <begin position="43"/>
        <end position="351"/>
    </location>
</feature>
<keyword evidence="2 4" id="KW-0808">Transferase</keyword>
<feature type="binding site" evidence="6">
    <location>
        <position position="386"/>
    </location>
    <ligand>
        <name>S-adenosyl-L-methionine</name>
        <dbReference type="ChEBI" id="CHEBI:59789"/>
    </ligand>
</feature>
<reference evidence="11" key="1">
    <citation type="journal article" date="2020" name="Stud. Mycol.">
        <title>101 Dothideomycetes genomes: a test case for predicting lifestyles and emergence of pathogens.</title>
        <authorList>
            <person name="Haridas S."/>
            <person name="Albert R."/>
            <person name="Binder M."/>
            <person name="Bloem J."/>
            <person name="Labutti K."/>
            <person name="Salamov A."/>
            <person name="Andreopoulos B."/>
            <person name="Baker S."/>
            <person name="Barry K."/>
            <person name="Bills G."/>
            <person name="Bluhm B."/>
            <person name="Cannon C."/>
            <person name="Castanera R."/>
            <person name="Culley D."/>
            <person name="Daum C."/>
            <person name="Ezra D."/>
            <person name="Gonzalez J."/>
            <person name="Henrissat B."/>
            <person name="Kuo A."/>
            <person name="Liang C."/>
            <person name="Lipzen A."/>
            <person name="Lutzoni F."/>
            <person name="Magnuson J."/>
            <person name="Mondo S."/>
            <person name="Nolan M."/>
            <person name="Ohm R."/>
            <person name="Pangilinan J."/>
            <person name="Park H.-J."/>
            <person name="Ramirez L."/>
            <person name="Alfaro M."/>
            <person name="Sun H."/>
            <person name="Tritt A."/>
            <person name="Yoshinaga Y."/>
            <person name="Zwiers L.-H."/>
            <person name="Turgeon B."/>
            <person name="Goodwin S."/>
            <person name="Spatafora J."/>
            <person name="Crous P."/>
            <person name="Grigoriev I."/>
        </authorList>
    </citation>
    <scope>NUCLEOTIDE SEQUENCE</scope>
    <source>
        <strain evidence="11">SCOH1-5</strain>
    </source>
</reference>
<dbReference type="GO" id="GO:0005829">
    <property type="term" value="C:cytosol"/>
    <property type="evidence" value="ECO:0007669"/>
    <property type="project" value="TreeGrafter"/>
</dbReference>
<dbReference type="Gene3D" id="3.40.50.150">
    <property type="entry name" value="Vaccinia Virus protein VP39"/>
    <property type="match status" value="1"/>
</dbReference>
<keyword evidence="1 4" id="KW-0489">Methyltransferase</keyword>
<gene>
    <name evidence="11" type="ORF">CERZMDRAFT_80927</name>
</gene>
<dbReference type="InterPro" id="IPR035248">
    <property type="entry name" value="PRMT5_C"/>
</dbReference>
<dbReference type="Pfam" id="PF17285">
    <property type="entry name" value="PRMT5_TIM"/>
    <property type="match status" value="1"/>
</dbReference>
<protein>
    <recommendedName>
        <fullName evidence="4">Protein arginine N-methyltransferase</fullName>
    </recommendedName>
</protein>
<dbReference type="OrthoDB" id="1368803at2759"/>
<dbReference type="Gene3D" id="2.70.160.11">
    <property type="entry name" value="Hnrnp arginine n-methyltransferase1"/>
    <property type="match status" value="1"/>
</dbReference>
<evidence type="ECO:0000259" key="9">
    <source>
        <dbReference type="Pfam" id="PF17285"/>
    </source>
</evidence>
<evidence type="ECO:0000256" key="1">
    <source>
        <dbReference type="ARBA" id="ARBA00022603"/>
    </source>
</evidence>
<dbReference type="GO" id="GO:0016274">
    <property type="term" value="F:protein-arginine N-methyltransferase activity"/>
    <property type="evidence" value="ECO:0007669"/>
    <property type="project" value="InterPro"/>
</dbReference>
<dbReference type="InterPro" id="IPR035075">
    <property type="entry name" value="PRMT5"/>
</dbReference>
<name>A0A6A6FTX9_9PEZI</name>
<dbReference type="GO" id="GO:0006355">
    <property type="term" value="P:regulation of DNA-templated transcription"/>
    <property type="evidence" value="ECO:0007669"/>
    <property type="project" value="TreeGrafter"/>
</dbReference>
<comment type="similarity">
    <text evidence="4">Belongs to the class I-like SAM-binding methyltransferase superfamily.</text>
</comment>
<dbReference type="GO" id="GO:0005634">
    <property type="term" value="C:nucleus"/>
    <property type="evidence" value="ECO:0007669"/>
    <property type="project" value="TreeGrafter"/>
</dbReference>
<evidence type="ECO:0000256" key="3">
    <source>
        <dbReference type="ARBA" id="ARBA00022691"/>
    </source>
</evidence>
<evidence type="ECO:0000256" key="2">
    <source>
        <dbReference type="ARBA" id="ARBA00022679"/>
    </source>
</evidence>
<evidence type="ECO:0000256" key="5">
    <source>
        <dbReference type="PIRSR" id="PIRSR015894-1"/>
    </source>
</evidence>
<dbReference type="PANTHER" id="PTHR10738">
    <property type="entry name" value="PROTEIN ARGININE N-METHYLTRANSFERASE 5"/>
    <property type="match status" value="1"/>
</dbReference>
<accession>A0A6A6FTX9</accession>
<sequence>MADPVQPQSEPQDIPTALYIGHHESQRNAAVTPELLGQANLAGYDMVTAPLTTPHFQSRVLARLEEYVKETQTVKNAEAVPLPTISPLTPEDTDMGPDEGNIAIIGVVSPWVDIGSTDPLIAHVSRQVFCLEVAYAAFVGIGNVIVHGPIEGSNHVQYARAILEGLGLGPYVQLQILLPITGELELEGAEGAHLSELAREKYMPVPSEEDEAEPELFGTWETWNTIRTMGQYSNKLTVALVLPRHLPSLELQSRWFSEPVRTLVLPRTTFLRNQGGYPVLDKGHQQLLSRFLRLKFAPWVLLADVDPIEAGNDALEQSAPEPTPAEAASAASKSKAADALAHLRYMRRLQQTQPSRPHVEKFGQGYQDYIQSPLQPLTDNLESITYEVFEKDPVKYEWYERAVAAALKDIRAKLGDDKRPIVCAVAGAGRGPLVTRVLRASESTGISILPCAVEKNPNAHVLIQRRNATDPLWNKQVLVYKSDMRSWPGPTVNGKLSKVDILVSELLGSFADNELSPECLDGVQHVLHPDHGVNIPQSYSAHFTPIHSPRLHSDLLSRSGEDKWELPAVVMLQQYDDLCRDPGRKNGQVQSVVFPELAPEIQDAWVFSHPVPEAIIAHASHRSGGTLDAGGFTGGDGKNEHNVRTCHAKFSAQHRGVCHGLAGYFESILYAPEDRELLPIELSTNPITMDRKSKDMISWFPIFFPLKTPLHVPDNADIEVTMWRQTDDRKVWYEWIVEVYQRTEGKKWKLGASALHSSRTNGCLM</sequence>
<organism evidence="11 12">
    <name type="scientific">Cercospora zeae-maydis SCOH1-5</name>
    <dbReference type="NCBI Taxonomy" id="717836"/>
    <lineage>
        <taxon>Eukaryota</taxon>
        <taxon>Fungi</taxon>
        <taxon>Dikarya</taxon>
        <taxon>Ascomycota</taxon>
        <taxon>Pezizomycotina</taxon>
        <taxon>Dothideomycetes</taxon>
        <taxon>Dothideomycetidae</taxon>
        <taxon>Mycosphaerellales</taxon>
        <taxon>Mycosphaerellaceae</taxon>
        <taxon>Cercospora</taxon>
    </lineage>
</organism>
<evidence type="ECO:0000256" key="6">
    <source>
        <dbReference type="PIRSR" id="PIRSR015894-2"/>
    </source>
</evidence>
<dbReference type="GO" id="GO:0032259">
    <property type="term" value="P:methylation"/>
    <property type="evidence" value="ECO:0007669"/>
    <property type="project" value="UniProtKB-KW"/>
</dbReference>
<dbReference type="InterPro" id="IPR029063">
    <property type="entry name" value="SAM-dependent_MTases_sf"/>
</dbReference>
<feature type="active site" description="Proton donor/acceptor" evidence="5">
    <location>
        <position position="514"/>
    </location>
</feature>
<feature type="active site" description="Proton donor/acceptor" evidence="5">
    <location>
        <position position="505"/>
    </location>
</feature>
<dbReference type="EMBL" id="ML992663">
    <property type="protein sequence ID" value="KAF2216917.1"/>
    <property type="molecule type" value="Genomic_DNA"/>
</dbReference>
<evidence type="ECO:0000313" key="12">
    <source>
        <dbReference type="Proteomes" id="UP000799539"/>
    </source>
</evidence>
<evidence type="ECO:0000256" key="4">
    <source>
        <dbReference type="PIRNR" id="PIRNR015894"/>
    </source>
</evidence>
<feature type="binding site" evidence="6">
    <location>
        <begin position="483"/>
        <end position="484"/>
    </location>
    <ligand>
        <name>S-adenosyl-L-methionine</name>
        <dbReference type="ChEBI" id="CHEBI:59789"/>
    </ligand>
</feature>
<feature type="binding site" evidence="6">
    <location>
        <begin position="395"/>
        <end position="396"/>
    </location>
    <ligand>
        <name>S-adenosyl-L-methionine</name>
        <dbReference type="ChEBI" id="CHEBI:59789"/>
    </ligand>
</feature>
<feature type="domain" description="PRMT5 oligomerisation" evidence="10">
    <location>
        <begin position="538"/>
        <end position="764"/>
    </location>
</feature>
<dbReference type="InterPro" id="IPR025799">
    <property type="entry name" value="Arg_MeTrfase"/>
</dbReference>
<evidence type="ECO:0000256" key="7">
    <source>
        <dbReference type="PIRSR" id="PIRSR015894-3"/>
    </source>
</evidence>
<dbReference type="Pfam" id="PF05185">
    <property type="entry name" value="PRMT5"/>
    <property type="match status" value="1"/>
</dbReference>
<evidence type="ECO:0000259" key="8">
    <source>
        <dbReference type="Pfam" id="PF05185"/>
    </source>
</evidence>
<dbReference type="InterPro" id="IPR035247">
    <property type="entry name" value="PRMT5_TIM"/>
</dbReference>
<feature type="site" description="Critical for specifying symmetric addition of methyl groups" evidence="7">
    <location>
        <position position="389"/>
    </location>
</feature>
<dbReference type="Proteomes" id="UP000799539">
    <property type="component" value="Unassembled WGS sequence"/>
</dbReference>
<dbReference type="AlphaFoldDB" id="A0A6A6FTX9"/>
<evidence type="ECO:0000259" key="10">
    <source>
        <dbReference type="Pfam" id="PF17286"/>
    </source>
</evidence>
<dbReference type="SUPFAM" id="SSF53335">
    <property type="entry name" value="S-adenosyl-L-methionine-dependent methyltransferases"/>
    <property type="match status" value="1"/>
</dbReference>
<proteinExistence type="inferred from homology"/>